<feature type="coiled-coil region" evidence="3">
    <location>
        <begin position="428"/>
        <end position="458"/>
    </location>
</feature>
<evidence type="ECO:0000256" key="3">
    <source>
        <dbReference type="SAM" id="Coils"/>
    </source>
</evidence>
<dbReference type="Proteomes" id="UP000235371">
    <property type="component" value="Unassembled WGS sequence"/>
</dbReference>
<evidence type="ECO:0000313" key="6">
    <source>
        <dbReference type="Proteomes" id="UP000235371"/>
    </source>
</evidence>
<accession>A0A2J6TM60</accession>
<dbReference type="PROSITE" id="PS00463">
    <property type="entry name" value="ZN2_CY6_FUNGAL_1"/>
    <property type="match status" value="1"/>
</dbReference>
<name>A0A2J6TM60_9HELO</name>
<keyword evidence="2" id="KW-0539">Nucleus</keyword>
<proteinExistence type="predicted"/>
<dbReference type="PANTHER" id="PTHR46910">
    <property type="entry name" value="TRANSCRIPTION FACTOR PDR1"/>
    <property type="match status" value="1"/>
</dbReference>
<dbReference type="Gene3D" id="4.10.240.10">
    <property type="entry name" value="Zn(2)-C6 fungal-type DNA-binding domain"/>
    <property type="match status" value="1"/>
</dbReference>
<reference evidence="5 6" key="1">
    <citation type="submission" date="2016-04" db="EMBL/GenBank/DDBJ databases">
        <title>A degradative enzymes factory behind the ericoid mycorrhizal symbiosis.</title>
        <authorList>
            <consortium name="DOE Joint Genome Institute"/>
            <person name="Martino E."/>
            <person name="Morin E."/>
            <person name="Grelet G."/>
            <person name="Kuo A."/>
            <person name="Kohler A."/>
            <person name="Daghino S."/>
            <person name="Barry K."/>
            <person name="Choi C."/>
            <person name="Cichocki N."/>
            <person name="Clum A."/>
            <person name="Copeland A."/>
            <person name="Hainaut M."/>
            <person name="Haridas S."/>
            <person name="Labutti K."/>
            <person name="Lindquist E."/>
            <person name="Lipzen A."/>
            <person name="Khouja H.-R."/>
            <person name="Murat C."/>
            <person name="Ohm R."/>
            <person name="Olson A."/>
            <person name="Spatafora J."/>
            <person name="Veneault-Fourrey C."/>
            <person name="Henrissat B."/>
            <person name="Grigoriev I."/>
            <person name="Martin F."/>
            <person name="Perotto S."/>
        </authorList>
    </citation>
    <scope>NUCLEOTIDE SEQUENCE [LARGE SCALE GENOMIC DNA]</scope>
    <source>
        <strain evidence="5 6">E</strain>
    </source>
</reference>
<dbReference type="InterPro" id="IPR036864">
    <property type="entry name" value="Zn2-C6_fun-type_DNA-bd_sf"/>
</dbReference>
<dbReference type="Pfam" id="PF04082">
    <property type="entry name" value="Fungal_trans"/>
    <property type="match status" value="1"/>
</dbReference>
<dbReference type="Pfam" id="PF00172">
    <property type="entry name" value="Zn_clus"/>
    <property type="match status" value="1"/>
</dbReference>
<gene>
    <name evidence="5" type="ORF">K444DRAFT_660631</name>
</gene>
<keyword evidence="3" id="KW-0175">Coiled coil</keyword>
<keyword evidence="1" id="KW-0479">Metal-binding</keyword>
<dbReference type="PROSITE" id="PS50048">
    <property type="entry name" value="ZN2_CY6_FUNGAL_2"/>
    <property type="match status" value="1"/>
</dbReference>
<dbReference type="SMART" id="SM00066">
    <property type="entry name" value="GAL4"/>
    <property type="match status" value="1"/>
</dbReference>
<dbReference type="EMBL" id="KZ613772">
    <property type="protein sequence ID" value="PMD64120.1"/>
    <property type="molecule type" value="Genomic_DNA"/>
</dbReference>
<dbReference type="CDD" id="cd12148">
    <property type="entry name" value="fungal_TF_MHR"/>
    <property type="match status" value="1"/>
</dbReference>
<dbReference type="AlphaFoldDB" id="A0A2J6TM60"/>
<dbReference type="SMART" id="SM00906">
    <property type="entry name" value="Fungal_trans"/>
    <property type="match status" value="1"/>
</dbReference>
<dbReference type="GO" id="GO:0000981">
    <property type="term" value="F:DNA-binding transcription factor activity, RNA polymerase II-specific"/>
    <property type="evidence" value="ECO:0007669"/>
    <property type="project" value="InterPro"/>
</dbReference>
<dbReference type="OrthoDB" id="103819at2759"/>
<sequence length="685" mass="77043">MSAEGGSTPTPEPDHSMINTKLRACEACKSRKIRCDKLSPCSACRSANIQCWTSRQPREKRQRVLISNKYEEHLESISTHLSQLQGMVANLTKDTTPVRPQPLAPQIVPPVLPPSSNIRRSSIQSEEAISGTIPYLGESSFEVHSQQTSQVLEKALRSTPPSNFRSDGASSVWQSIREILIEKTSHPQEKFTYELPMVPIQTALKALRLIDGSPDEILHYMPMADASKLKEICQSVYFPIKGYSISDFLLVNGGLMSILCNATETELKVCDIDLAEATRSIVICESNIALLIERINPFTEPTVTNIDALLISVQILICQSKLQKAWALLSLASRLCLDSGLNRLQDDPEIPETSDLRAKKVCFWFTYSLDKALSLNFGRTSNFSDFDITVTYPNFPNTPITVTYIVWMDLGKVQSRIYEKLYSAKGQLESLESRANVARGLAQELRELQRRCQDVFAQLTELNVPHIDTEMTILANLTLVYRALPTPQPDHPLRFPEECISTAREALQLHQRLCLLFFARSDYSIRMYIDWNLAFCPFTPFIVILGTAILNIDYEDMNLLAQVVESLERASRQAPGATKLYNICKILLKGARSCIEQSLSTKPTATTRQMQTQDKKTLDYNQEAAQNDESAQFGFREDWDPVQLDHLSNMSTLFDNYLAGNSSLIPILDADLTQLDMMESPSNAY</sequence>
<dbReference type="InParanoid" id="A0A2J6TM60"/>
<protein>
    <recommendedName>
        <fullName evidence="4">Zn(2)-C6 fungal-type domain-containing protein</fullName>
    </recommendedName>
</protein>
<feature type="domain" description="Zn(2)-C6 fungal-type" evidence="4">
    <location>
        <begin position="24"/>
        <end position="51"/>
    </location>
</feature>
<dbReference type="PANTHER" id="PTHR46910:SF5">
    <property type="entry name" value="ZN(II)2CYS6 TRANSCRIPTION FACTOR (EUROFUNG)"/>
    <property type="match status" value="1"/>
</dbReference>
<evidence type="ECO:0000256" key="1">
    <source>
        <dbReference type="ARBA" id="ARBA00022723"/>
    </source>
</evidence>
<evidence type="ECO:0000313" key="5">
    <source>
        <dbReference type="EMBL" id="PMD64120.1"/>
    </source>
</evidence>
<dbReference type="STRING" id="1095630.A0A2J6TM60"/>
<evidence type="ECO:0000256" key="2">
    <source>
        <dbReference type="ARBA" id="ARBA00023242"/>
    </source>
</evidence>
<dbReference type="GeneID" id="36594567"/>
<dbReference type="GO" id="GO:0003677">
    <property type="term" value="F:DNA binding"/>
    <property type="evidence" value="ECO:0007669"/>
    <property type="project" value="InterPro"/>
</dbReference>
<dbReference type="InterPro" id="IPR001138">
    <property type="entry name" value="Zn2Cys6_DnaBD"/>
</dbReference>
<dbReference type="GO" id="GO:0008270">
    <property type="term" value="F:zinc ion binding"/>
    <property type="evidence" value="ECO:0007669"/>
    <property type="project" value="InterPro"/>
</dbReference>
<dbReference type="RefSeq" id="XP_024741024.1">
    <property type="nucleotide sequence ID" value="XM_024886490.1"/>
</dbReference>
<dbReference type="InterPro" id="IPR050987">
    <property type="entry name" value="AtrR-like"/>
</dbReference>
<dbReference type="InterPro" id="IPR007219">
    <property type="entry name" value="XnlR_reg_dom"/>
</dbReference>
<evidence type="ECO:0000259" key="4">
    <source>
        <dbReference type="PROSITE" id="PS50048"/>
    </source>
</evidence>
<dbReference type="SUPFAM" id="SSF57701">
    <property type="entry name" value="Zn2/Cys6 DNA-binding domain"/>
    <property type="match status" value="1"/>
</dbReference>
<keyword evidence="6" id="KW-1185">Reference proteome</keyword>
<dbReference type="GO" id="GO:0006351">
    <property type="term" value="P:DNA-templated transcription"/>
    <property type="evidence" value="ECO:0007669"/>
    <property type="project" value="InterPro"/>
</dbReference>
<organism evidence="5 6">
    <name type="scientific">Hyaloscypha bicolor E</name>
    <dbReference type="NCBI Taxonomy" id="1095630"/>
    <lineage>
        <taxon>Eukaryota</taxon>
        <taxon>Fungi</taxon>
        <taxon>Dikarya</taxon>
        <taxon>Ascomycota</taxon>
        <taxon>Pezizomycotina</taxon>
        <taxon>Leotiomycetes</taxon>
        <taxon>Helotiales</taxon>
        <taxon>Hyaloscyphaceae</taxon>
        <taxon>Hyaloscypha</taxon>
        <taxon>Hyaloscypha bicolor</taxon>
    </lineage>
</organism>
<dbReference type="CDD" id="cd00067">
    <property type="entry name" value="GAL4"/>
    <property type="match status" value="1"/>
</dbReference>